<dbReference type="PANTHER" id="PTHR10520">
    <property type="entry name" value="TRIFUNCTIONAL PURINE BIOSYNTHETIC PROTEIN ADENOSINE-3-RELATED"/>
    <property type="match status" value="1"/>
</dbReference>
<dbReference type="SUPFAM" id="SSF56059">
    <property type="entry name" value="Glutathione synthetase ATP-binding domain-like"/>
    <property type="match status" value="1"/>
</dbReference>
<comment type="catalytic activity">
    <reaction evidence="13">
        <text>5-phospho-beta-D-ribosylamine + glycine + ATP = N(1)-(5-phospho-beta-D-ribosyl)glycinamide + ADP + phosphate + H(+)</text>
        <dbReference type="Rhea" id="RHEA:17453"/>
        <dbReference type="ChEBI" id="CHEBI:15378"/>
        <dbReference type="ChEBI" id="CHEBI:30616"/>
        <dbReference type="ChEBI" id="CHEBI:43474"/>
        <dbReference type="ChEBI" id="CHEBI:57305"/>
        <dbReference type="ChEBI" id="CHEBI:58681"/>
        <dbReference type="ChEBI" id="CHEBI:143788"/>
        <dbReference type="ChEBI" id="CHEBI:456216"/>
        <dbReference type="EC" id="6.3.4.13"/>
    </reaction>
</comment>
<comment type="function">
    <text evidence="11">Catalyzes the second and fifth step in the 'de novo' purine biosynthesis pathway; contains phosphoribosylamine--glycine ligase (GARS) and phosphoribosylformylglycinamidine cyclo-ligase (AIRS) activities.</text>
</comment>
<dbReference type="UniPathway" id="UPA00074">
    <property type="reaction ID" value="UER00125"/>
</dbReference>
<evidence type="ECO:0000256" key="3">
    <source>
        <dbReference type="ARBA" id="ARBA00007423"/>
    </source>
</evidence>
<accession>A0A067N251</accession>
<dbReference type="InterPro" id="IPR020560">
    <property type="entry name" value="PRibGlycinamide_synth_C-dom"/>
</dbReference>
<dbReference type="SUPFAM" id="SSF55326">
    <property type="entry name" value="PurM N-terminal domain-like"/>
    <property type="match status" value="1"/>
</dbReference>
<dbReference type="Gene3D" id="3.40.50.20">
    <property type="match status" value="1"/>
</dbReference>
<keyword evidence="6 15" id="KW-0547">Nucleotide-binding</keyword>
<evidence type="ECO:0000256" key="7">
    <source>
        <dbReference type="ARBA" id="ARBA00022755"/>
    </source>
</evidence>
<evidence type="ECO:0000256" key="8">
    <source>
        <dbReference type="ARBA" id="ARBA00022840"/>
    </source>
</evidence>
<dbReference type="InterPro" id="IPR036921">
    <property type="entry name" value="PurM-like_N_sf"/>
</dbReference>
<dbReference type="GO" id="GO:0046084">
    <property type="term" value="P:adenine biosynthetic process"/>
    <property type="evidence" value="ECO:0007669"/>
    <property type="project" value="TreeGrafter"/>
</dbReference>
<keyword evidence="18" id="KW-1185">Reference proteome</keyword>
<dbReference type="InterPro" id="IPR000115">
    <property type="entry name" value="PRibGlycinamide_synth"/>
</dbReference>
<comment type="catalytic activity">
    <reaction evidence="14">
        <text>2-formamido-N(1)-(5-O-phospho-beta-D-ribosyl)acetamidine + ATP = 5-amino-1-(5-phospho-beta-D-ribosyl)imidazole + ADP + phosphate + H(+)</text>
        <dbReference type="Rhea" id="RHEA:23032"/>
        <dbReference type="ChEBI" id="CHEBI:15378"/>
        <dbReference type="ChEBI" id="CHEBI:30616"/>
        <dbReference type="ChEBI" id="CHEBI:43474"/>
        <dbReference type="ChEBI" id="CHEBI:137981"/>
        <dbReference type="ChEBI" id="CHEBI:147287"/>
        <dbReference type="ChEBI" id="CHEBI:456216"/>
        <dbReference type="EC" id="6.3.3.1"/>
    </reaction>
</comment>
<dbReference type="InterPro" id="IPR010918">
    <property type="entry name" value="PurM-like_C_dom"/>
</dbReference>
<evidence type="ECO:0000256" key="10">
    <source>
        <dbReference type="ARBA" id="ARBA00023268"/>
    </source>
</evidence>
<dbReference type="FunFam" id="3.40.50.20:FF:000006">
    <property type="entry name" value="Phosphoribosylamine--glycine ligase, chloroplastic"/>
    <property type="match status" value="1"/>
</dbReference>
<dbReference type="InterPro" id="IPR020562">
    <property type="entry name" value="PRibGlycinamide_synth_N"/>
</dbReference>
<evidence type="ECO:0000256" key="15">
    <source>
        <dbReference type="PROSITE-ProRule" id="PRU00409"/>
    </source>
</evidence>
<dbReference type="NCBIfam" id="TIGR00878">
    <property type="entry name" value="purM"/>
    <property type="match status" value="1"/>
</dbReference>
<dbReference type="SUPFAM" id="SSF56042">
    <property type="entry name" value="PurM C-terminal domain-like"/>
    <property type="match status" value="1"/>
</dbReference>
<dbReference type="Pfam" id="PF02844">
    <property type="entry name" value="GARS_N"/>
    <property type="match status" value="1"/>
</dbReference>
<dbReference type="NCBIfam" id="TIGR00877">
    <property type="entry name" value="purD"/>
    <property type="match status" value="1"/>
</dbReference>
<dbReference type="InterPro" id="IPR011054">
    <property type="entry name" value="Rudment_hybrid_motif"/>
</dbReference>
<comment type="pathway">
    <text evidence="1">Purine metabolism; IMP biosynthesis via de novo pathway; 5-amino-1-(5-phospho-D-ribosyl)imidazole from N(2)-formyl-N(1)-(5-phospho-D-ribosyl)glycinamide: step 2/2.</text>
</comment>
<dbReference type="PROSITE" id="PS00184">
    <property type="entry name" value="GARS"/>
    <property type="match status" value="1"/>
</dbReference>
<dbReference type="InterPro" id="IPR020559">
    <property type="entry name" value="PRibGlycinamide_synth_CS"/>
</dbReference>
<dbReference type="GO" id="GO:0004641">
    <property type="term" value="F:phosphoribosylformylglycinamidine cyclo-ligase activity"/>
    <property type="evidence" value="ECO:0007669"/>
    <property type="project" value="UniProtKB-EC"/>
</dbReference>
<evidence type="ECO:0000256" key="14">
    <source>
        <dbReference type="ARBA" id="ARBA00049057"/>
    </source>
</evidence>
<dbReference type="Gene3D" id="3.30.470.20">
    <property type="entry name" value="ATP-grasp fold, B domain"/>
    <property type="match status" value="1"/>
</dbReference>
<dbReference type="GO" id="GO:0005524">
    <property type="term" value="F:ATP binding"/>
    <property type="evidence" value="ECO:0007669"/>
    <property type="project" value="UniProtKB-UniRule"/>
</dbReference>
<dbReference type="InterPro" id="IPR037123">
    <property type="entry name" value="PRibGlycinamide_synth_C_sf"/>
</dbReference>
<dbReference type="FunFam" id="3.30.1490.20:FF:000006">
    <property type="entry name" value="phosphoribosylamine--glycine ligase, chloroplastic-like"/>
    <property type="match status" value="1"/>
</dbReference>
<dbReference type="CDD" id="cd02196">
    <property type="entry name" value="PurM"/>
    <property type="match status" value="1"/>
</dbReference>
<dbReference type="PROSITE" id="PS50975">
    <property type="entry name" value="ATP_GRASP"/>
    <property type="match status" value="1"/>
</dbReference>
<keyword evidence="5" id="KW-0479">Metal-binding</keyword>
<dbReference type="SUPFAM" id="SSF51246">
    <property type="entry name" value="Rudiment single hybrid motif"/>
    <property type="match status" value="1"/>
</dbReference>
<name>A0A067N251_BOTB1</name>
<dbReference type="Pfam" id="PF02769">
    <property type="entry name" value="AIRS_C"/>
    <property type="match status" value="1"/>
</dbReference>
<dbReference type="Pfam" id="PF01071">
    <property type="entry name" value="GARS_A"/>
    <property type="match status" value="1"/>
</dbReference>
<keyword evidence="8 15" id="KW-0067">ATP-binding</keyword>
<dbReference type="HAMAP" id="MF_00741">
    <property type="entry name" value="AIRS"/>
    <property type="match status" value="1"/>
</dbReference>
<keyword evidence="10" id="KW-0511">Multifunctional enzyme</keyword>
<comment type="similarity">
    <text evidence="3">In the N-terminal section; belongs to the GARS family.</text>
</comment>
<dbReference type="FunFam" id="3.30.470.20:FF:000018">
    <property type="entry name" value="Trifunctional purine biosynthetic protein adenosine-3"/>
    <property type="match status" value="1"/>
</dbReference>
<dbReference type="EMBL" id="KL198023">
    <property type="protein sequence ID" value="KDQ17811.1"/>
    <property type="molecule type" value="Genomic_DNA"/>
</dbReference>
<evidence type="ECO:0000256" key="12">
    <source>
        <dbReference type="ARBA" id="ARBA00029444"/>
    </source>
</evidence>
<dbReference type="Pfam" id="PF00586">
    <property type="entry name" value="AIRS"/>
    <property type="match status" value="1"/>
</dbReference>
<evidence type="ECO:0000256" key="2">
    <source>
        <dbReference type="ARBA" id="ARBA00005174"/>
    </source>
</evidence>
<dbReference type="InterPro" id="IPR016188">
    <property type="entry name" value="PurM-like_N"/>
</dbReference>
<protein>
    <recommendedName>
        <fullName evidence="16">ATP-grasp domain-containing protein</fullName>
    </recommendedName>
</protein>
<dbReference type="FunCoup" id="A0A067N251">
    <property type="interactions" value="662"/>
</dbReference>
<dbReference type="SUPFAM" id="SSF52440">
    <property type="entry name" value="PreATP-grasp domain"/>
    <property type="match status" value="1"/>
</dbReference>
<dbReference type="InterPro" id="IPR020561">
    <property type="entry name" value="PRibGlycinamid_synth_ATP-grasp"/>
</dbReference>
<evidence type="ECO:0000256" key="9">
    <source>
        <dbReference type="ARBA" id="ARBA00023211"/>
    </source>
</evidence>
<comment type="pathway">
    <text evidence="2">Purine metabolism; IMP biosynthesis via de novo pathway; N(1)-(5-phospho-D-ribosyl)glycinamide from 5-phospho-alpha-D-ribose 1-diphosphate: step 2/2.</text>
</comment>
<dbReference type="Proteomes" id="UP000027195">
    <property type="component" value="Unassembled WGS sequence"/>
</dbReference>
<keyword evidence="9" id="KW-0464">Manganese</keyword>
<gene>
    <name evidence="17" type="ORF">BOTBODRAFT_647072</name>
</gene>
<dbReference type="FunFam" id="3.90.600.10:FF:000001">
    <property type="entry name" value="Trifunctional purine biosynthetic protein adenosine-3"/>
    <property type="match status" value="1"/>
</dbReference>
<evidence type="ECO:0000259" key="16">
    <source>
        <dbReference type="PROSITE" id="PS50975"/>
    </source>
</evidence>
<dbReference type="InterPro" id="IPR011761">
    <property type="entry name" value="ATP-grasp"/>
</dbReference>
<dbReference type="PANTHER" id="PTHR10520:SF12">
    <property type="entry name" value="TRIFUNCTIONAL PURINE BIOSYNTHETIC PROTEIN ADENOSINE-3"/>
    <property type="match status" value="1"/>
</dbReference>
<dbReference type="SMART" id="SM01209">
    <property type="entry name" value="GARS_A"/>
    <property type="match status" value="1"/>
</dbReference>
<evidence type="ECO:0000256" key="6">
    <source>
        <dbReference type="ARBA" id="ARBA00022741"/>
    </source>
</evidence>
<dbReference type="GO" id="GO:0004637">
    <property type="term" value="F:phosphoribosylamine-glycine ligase activity"/>
    <property type="evidence" value="ECO:0007669"/>
    <property type="project" value="UniProtKB-EC"/>
</dbReference>
<dbReference type="GO" id="GO:0046872">
    <property type="term" value="F:metal ion binding"/>
    <property type="evidence" value="ECO:0007669"/>
    <property type="project" value="UniProtKB-KW"/>
</dbReference>
<dbReference type="Gene3D" id="3.30.1490.20">
    <property type="entry name" value="ATP-grasp fold, A domain"/>
    <property type="match status" value="1"/>
</dbReference>
<comment type="similarity">
    <text evidence="12">In the C-terminal section; belongs to the AIR synthase family.</text>
</comment>
<dbReference type="InterPro" id="IPR013815">
    <property type="entry name" value="ATP_grasp_subdomain_1"/>
</dbReference>
<dbReference type="GO" id="GO:0006189">
    <property type="term" value="P:'de novo' IMP biosynthetic process"/>
    <property type="evidence" value="ECO:0007669"/>
    <property type="project" value="UniProtKB-UniPathway"/>
</dbReference>
<dbReference type="HAMAP" id="MF_00138">
    <property type="entry name" value="GARS"/>
    <property type="match status" value="1"/>
</dbReference>
<organism evidence="17 18">
    <name type="scientific">Botryobasidium botryosum (strain FD-172 SS1)</name>
    <dbReference type="NCBI Taxonomy" id="930990"/>
    <lineage>
        <taxon>Eukaryota</taxon>
        <taxon>Fungi</taxon>
        <taxon>Dikarya</taxon>
        <taxon>Basidiomycota</taxon>
        <taxon>Agaricomycotina</taxon>
        <taxon>Agaricomycetes</taxon>
        <taxon>Cantharellales</taxon>
        <taxon>Botryobasidiaceae</taxon>
        <taxon>Botryobasidium</taxon>
    </lineage>
</organism>
<dbReference type="InterPro" id="IPR016185">
    <property type="entry name" value="PreATP-grasp_dom_sf"/>
</dbReference>
<dbReference type="Gene3D" id="3.30.1330.10">
    <property type="entry name" value="PurM-like, N-terminal domain"/>
    <property type="match status" value="1"/>
</dbReference>
<evidence type="ECO:0000256" key="11">
    <source>
        <dbReference type="ARBA" id="ARBA00029388"/>
    </source>
</evidence>
<evidence type="ECO:0000313" key="18">
    <source>
        <dbReference type="Proteomes" id="UP000027195"/>
    </source>
</evidence>
<proteinExistence type="inferred from homology"/>
<reference evidence="18" key="1">
    <citation type="journal article" date="2014" name="Proc. Natl. Acad. Sci. U.S.A.">
        <title>Extensive sampling of basidiomycete genomes demonstrates inadequacy of the white-rot/brown-rot paradigm for wood decay fungi.</title>
        <authorList>
            <person name="Riley R."/>
            <person name="Salamov A.A."/>
            <person name="Brown D.W."/>
            <person name="Nagy L.G."/>
            <person name="Floudas D."/>
            <person name="Held B.W."/>
            <person name="Levasseur A."/>
            <person name="Lombard V."/>
            <person name="Morin E."/>
            <person name="Otillar R."/>
            <person name="Lindquist E.A."/>
            <person name="Sun H."/>
            <person name="LaButti K.M."/>
            <person name="Schmutz J."/>
            <person name="Jabbour D."/>
            <person name="Luo H."/>
            <person name="Baker S.E."/>
            <person name="Pisabarro A.G."/>
            <person name="Walton J.D."/>
            <person name="Blanchette R.A."/>
            <person name="Henrissat B."/>
            <person name="Martin F."/>
            <person name="Cullen D."/>
            <person name="Hibbett D.S."/>
            <person name="Grigoriev I.V."/>
        </authorList>
    </citation>
    <scope>NUCLEOTIDE SEQUENCE [LARGE SCALE GENOMIC DNA]</scope>
    <source>
        <strain evidence="18">FD-172 SS1</strain>
    </source>
</reference>
<dbReference type="FunFam" id="3.30.1330.10:FF:000001">
    <property type="entry name" value="Phosphoribosylformylglycinamidine cyclo-ligase"/>
    <property type="match status" value="1"/>
</dbReference>
<keyword evidence="7" id="KW-0658">Purine biosynthesis</keyword>
<dbReference type="HOGENOM" id="CLU_005361_1_1_1"/>
<evidence type="ECO:0000256" key="1">
    <source>
        <dbReference type="ARBA" id="ARBA00004686"/>
    </source>
</evidence>
<evidence type="ECO:0000256" key="4">
    <source>
        <dbReference type="ARBA" id="ARBA00022598"/>
    </source>
</evidence>
<dbReference type="SMART" id="SM01210">
    <property type="entry name" value="GARS_C"/>
    <property type="match status" value="1"/>
</dbReference>
<evidence type="ECO:0000256" key="13">
    <source>
        <dbReference type="ARBA" id="ARBA00047843"/>
    </source>
</evidence>
<dbReference type="InParanoid" id="A0A067N251"/>
<dbReference type="GO" id="GO:0005829">
    <property type="term" value="C:cytosol"/>
    <property type="evidence" value="ECO:0007669"/>
    <property type="project" value="TreeGrafter"/>
</dbReference>
<dbReference type="FunFam" id="3.90.650.10:FF:000019">
    <property type="entry name" value="Trifunctional purine biosynthetic protein adenosine-3"/>
    <property type="match status" value="1"/>
</dbReference>
<dbReference type="Pfam" id="PF02843">
    <property type="entry name" value="GARS_C"/>
    <property type="match status" value="1"/>
</dbReference>
<feature type="domain" description="ATP-grasp" evidence="16">
    <location>
        <begin position="122"/>
        <end position="332"/>
    </location>
</feature>
<dbReference type="Gene3D" id="3.90.600.10">
    <property type="entry name" value="Phosphoribosylglycinamide synthetase, C-terminal domain"/>
    <property type="match status" value="1"/>
</dbReference>
<keyword evidence="4" id="KW-0436">Ligase</keyword>
<dbReference type="OrthoDB" id="2018833at2759"/>
<dbReference type="InterPro" id="IPR004733">
    <property type="entry name" value="PurM_cligase"/>
</dbReference>
<sequence>MSASQESESLRILIVGSGGREHAIAWKLAQSPTVEKIYVAPGNGGASFGEKVVNTNLSQADFGALVEFAVEKNISLVVPGPEQPLVDGIEGAFRKGENALGIPVFGPSARAARMEGSKAFSKDFMTRNSIPTAAYRTFPSSEYQQACGYVQKCGHRVVLKASGLAAGKGVLIPETTEEALAGLKEIMVDNVFGDAGNEVVIEEYLEGPELSVLAFSDGYTVVPLPAAQDHKRIGEGDTGLNTGGMGAYAPAPVATPYILARITQEVLQPTISGMRREGYPFVGMLFTGFMITSSGPKVLEYNVRFGDPETEALMLLLSEDTDLAAVLLACAEHRLDSVKVSFRQGYAVSVVLASEGYPKSYAKGKAIQIGATPNDVIPFHAGTSISPDGQVITSGGRVMAVAAFAPTLQKALDLAYQGVDAIQFEGKTFRKDIAHRSVNNTSTSQHLTYAGAGVSVDAGNALVNAIKPLVRSTKRPGTDGIIGGFGGLFDLKATGFVDPVLVSGTDGVGTKLRVAIESGVHDTVGIDLVAMSVNDLIVQGAEPLYFLDYFACSKLDVAVATKVVAGIVEGCKQAGCALIGGETAEMPGMYSGDDYDLAGFAVGAAERTHLLPQAGILEGDVLLGLPSSGPHSNGYSLIRKVVELAGLSYSSPCPWDPNTTLGLALLEPTKIYARSLLPAIRAGLLKGMSHITGGGFIENIPRVLPDGLGCTINLSTWELPPVFKFLMQRGNVAPLEMARTFNNGIGMVLIVGKDRVDEAIKAIKDAGEPQVYIIGEVNDQPGVNIHGLKAWKV</sequence>
<dbReference type="STRING" id="930990.A0A067N251"/>
<evidence type="ECO:0000256" key="5">
    <source>
        <dbReference type="ARBA" id="ARBA00022723"/>
    </source>
</evidence>
<evidence type="ECO:0000313" key="17">
    <source>
        <dbReference type="EMBL" id="KDQ17811.1"/>
    </source>
</evidence>
<dbReference type="InterPro" id="IPR036676">
    <property type="entry name" value="PurM-like_C_sf"/>
</dbReference>
<dbReference type="Gene3D" id="3.90.650.10">
    <property type="entry name" value="PurM-like C-terminal domain"/>
    <property type="match status" value="1"/>
</dbReference>
<dbReference type="AlphaFoldDB" id="A0A067N251"/>